<organism evidence="2 3">
    <name type="scientific">Lentithecium fluviatile CBS 122367</name>
    <dbReference type="NCBI Taxonomy" id="1168545"/>
    <lineage>
        <taxon>Eukaryota</taxon>
        <taxon>Fungi</taxon>
        <taxon>Dikarya</taxon>
        <taxon>Ascomycota</taxon>
        <taxon>Pezizomycotina</taxon>
        <taxon>Dothideomycetes</taxon>
        <taxon>Pleosporomycetidae</taxon>
        <taxon>Pleosporales</taxon>
        <taxon>Massarineae</taxon>
        <taxon>Lentitheciaceae</taxon>
        <taxon>Lentithecium</taxon>
    </lineage>
</organism>
<feature type="region of interest" description="Disordered" evidence="1">
    <location>
        <begin position="262"/>
        <end position="308"/>
    </location>
</feature>
<proteinExistence type="predicted"/>
<keyword evidence="3" id="KW-1185">Reference proteome</keyword>
<evidence type="ECO:0000313" key="2">
    <source>
        <dbReference type="EMBL" id="KAF2676471.1"/>
    </source>
</evidence>
<sequence>MSQDVCRRIQAGQFCTPYETGAWRSGTALPLRRARCGKEFKRLDARLKHYRRHPHLALEPPVSRKSQLTSLSTTFEDSDIAESMPTFSATRISGLFSGAEWRFDGNEEAAEASWWDVASTKSQLAVTQDWKFGSYATSSDLHAWGFYGQEDLTTPAILGSDLLPGSNGFNARMMKLQGSQDPTDPVTMVGNLACVYAPKEPWRLHARFRRGPRNATQPSAFLGPDQAFENELRRRGDEADRIADLPVRERAAAQDAEYRRIQQWNANQQSSQASQVPQASQQSATPQSATQKPPSLVQSQSQVHNTGP</sequence>
<dbReference type="Proteomes" id="UP000799291">
    <property type="component" value="Unassembled WGS sequence"/>
</dbReference>
<evidence type="ECO:0000313" key="3">
    <source>
        <dbReference type="Proteomes" id="UP000799291"/>
    </source>
</evidence>
<dbReference type="EMBL" id="MU005634">
    <property type="protein sequence ID" value="KAF2676471.1"/>
    <property type="molecule type" value="Genomic_DNA"/>
</dbReference>
<accession>A0A6G1IES7</accession>
<protein>
    <submittedName>
        <fullName evidence="2">Uncharacterized protein</fullName>
    </submittedName>
</protein>
<feature type="compositionally biased region" description="Low complexity" evidence="1">
    <location>
        <begin position="262"/>
        <end position="291"/>
    </location>
</feature>
<reference evidence="2" key="1">
    <citation type="journal article" date="2020" name="Stud. Mycol.">
        <title>101 Dothideomycetes genomes: a test case for predicting lifestyles and emergence of pathogens.</title>
        <authorList>
            <person name="Haridas S."/>
            <person name="Albert R."/>
            <person name="Binder M."/>
            <person name="Bloem J."/>
            <person name="Labutti K."/>
            <person name="Salamov A."/>
            <person name="Andreopoulos B."/>
            <person name="Baker S."/>
            <person name="Barry K."/>
            <person name="Bills G."/>
            <person name="Bluhm B."/>
            <person name="Cannon C."/>
            <person name="Castanera R."/>
            <person name="Culley D."/>
            <person name="Daum C."/>
            <person name="Ezra D."/>
            <person name="Gonzalez J."/>
            <person name="Henrissat B."/>
            <person name="Kuo A."/>
            <person name="Liang C."/>
            <person name="Lipzen A."/>
            <person name="Lutzoni F."/>
            <person name="Magnuson J."/>
            <person name="Mondo S."/>
            <person name="Nolan M."/>
            <person name="Ohm R."/>
            <person name="Pangilinan J."/>
            <person name="Park H.-J."/>
            <person name="Ramirez L."/>
            <person name="Alfaro M."/>
            <person name="Sun H."/>
            <person name="Tritt A."/>
            <person name="Yoshinaga Y."/>
            <person name="Zwiers L.-H."/>
            <person name="Turgeon B."/>
            <person name="Goodwin S."/>
            <person name="Spatafora J."/>
            <person name="Crous P."/>
            <person name="Grigoriev I."/>
        </authorList>
    </citation>
    <scope>NUCLEOTIDE SEQUENCE</scope>
    <source>
        <strain evidence="2">CBS 122367</strain>
    </source>
</reference>
<feature type="compositionally biased region" description="Polar residues" evidence="1">
    <location>
        <begin position="292"/>
        <end position="308"/>
    </location>
</feature>
<name>A0A6G1IES7_9PLEO</name>
<dbReference type="AlphaFoldDB" id="A0A6G1IES7"/>
<gene>
    <name evidence="2" type="ORF">K458DRAFT_396906</name>
</gene>
<evidence type="ECO:0000256" key="1">
    <source>
        <dbReference type="SAM" id="MobiDB-lite"/>
    </source>
</evidence>